<dbReference type="GO" id="GO:0032982">
    <property type="term" value="C:myosin filament"/>
    <property type="evidence" value="ECO:0007669"/>
    <property type="project" value="TreeGrafter"/>
</dbReference>
<gene>
    <name evidence="3" type="ORF">ACHHYP_02931</name>
</gene>
<dbReference type="CDD" id="cd00201">
    <property type="entry name" value="WW"/>
    <property type="match status" value="1"/>
</dbReference>
<feature type="region of interest" description="Disordered" evidence="2">
    <location>
        <begin position="1"/>
        <end position="43"/>
    </location>
</feature>
<dbReference type="SUPFAM" id="SSF48371">
    <property type="entry name" value="ARM repeat"/>
    <property type="match status" value="1"/>
</dbReference>
<feature type="region of interest" description="Disordered" evidence="2">
    <location>
        <begin position="373"/>
        <end position="393"/>
    </location>
</feature>
<dbReference type="GO" id="GO:0051015">
    <property type="term" value="F:actin filament binding"/>
    <property type="evidence" value="ECO:0007669"/>
    <property type="project" value="TreeGrafter"/>
</dbReference>
<feature type="compositionally biased region" description="Pro residues" evidence="2">
    <location>
        <begin position="1"/>
        <end position="16"/>
    </location>
</feature>
<feature type="compositionally biased region" description="Acidic residues" evidence="2">
    <location>
        <begin position="274"/>
        <end position="287"/>
    </location>
</feature>
<accession>A0A1V9Z557</accession>
<name>A0A1V9Z557_ACHHY</name>
<evidence type="ECO:0000256" key="2">
    <source>
        <dbReference type="SAM" id="MobiDB-lite"/>
    </source>
</evidence>
<evidence type="ECO:0000256" key="1">
    <source>
        <dbReference type="SAM" id="Coils"/>
    </source>
</evidence>
<dbReference type="InterPro" id="IPR001202">
    <property type="entry name" value="WW_dom"/>
</dbReference>
<dbReference type="PANTHER" id="PTHR45615:SF40">
    <property type="entry name" value="MYOSIN HEAVY CHAIN, NON-MUSCLE"/>
    <property type="match status" value="1"/>
</dbReference>
<keyword evidence="1" id="KW-0175">Coiled coil</keyword>
<feature type="coiled-coil region" evidence="1">
    <location>
        <begin position="605"/>
        <end position="632"/>
    </location>
</feature>
<dbReference type="GO" id="GO:0016460">
    <property type="term" value="C:myosin II complex"/>
    <property type="evidence" value="ECO:0007669"/>
    <property type="project" value="TreeGrafter"/>
</dbReference>
<proteinExistence type="predicted"/>
<dbReference type="EMBL" id="JNBR01000429">
    <property type="protein sequence ID" value="OQR93119.1"/>
    <property type="molecule type" value="Genomic_DNA"/>
</dbReference>
<comment type="caution">
    <text evidence="3">The sequence shown here is derived from an EMBL/GenBank/DDBJ whole genome shotgun (WGS) entry which is preliminary data.</text>
</comment>
<dbReference type="GO" id="GO:0005737">
    <property type="term" value="C:cytoplasm"/>
    <property type="evidence" value="ECO:0007669"/>
    <property type="project" value="TreeGrafter"/>
</dbReference>
<evidence type="ECO:0000313" key="3">
    <source>
        <dbReference type="EMBL" id="OQR93119.1"/>
    </source>
</evidence>
<sequence length="1628" mass="180362">MPDDTPPATTPTPEPPIDGAEAATNDGSAQEEPDATEPPVPRTPVERFLDAVDGAEALWTAKLDGLQRRLGVLQARAGEAGRGHRQAVDLLQKQLHDSLLKSKTLLQKWTKEKEARHAEKDWIADAWPVEVVLPPTVLRPFIKGLPPTPAELRARAAAANMQLALQAEAAEIASRMAQARQWSFVDGSYYYNAVTGESVWEKPAIMAYEPPLGWDKKKMAWRDGVVLTLLTDVTHDYVTEIVAVSPVDTNTETNDDANGGQKESRREDRAGGGNDDDGNDSDAEAEALDPLELRQLIESKTRGIALVEKQLAADKVALETLSEQLQKAVGYRLRAEAKSVDAEAQAYIAAERKKIAKKQRELAAAQAEAAARLEKEKEAKSGRKSPPKSPVAKAVEFEAPPEPDIIVPVDPDRLRLCAPASVNPSVRLHKVADAPYQHMLTLQTMIAAFVAKENRLWEAHDGFRERLEGLVQETRDAVTALDARKAELTTLLSTSEDSLVELQAPLPQPQLAPSDADDGESRFDVYDRAMAAWDAATATRVQEVATLEKSLREWRLELAHQPTDATRRDLAFFEAVQSAEITRGASLYAKKQEYLVWRTKSLLDRTAREERLNEMQGALQKLQAQLEAAKRLPLQALNVVERAKLEALADAQEAYFSAQLRTTLDEIAREHTSLEELMAYELHALAFHTARIDEEAALQAEAEGYWDDAEKERAELAAFEALQLVQRKADLPLSPSPSPARMELLRGFIRVNYDRERRWRQLAQLERTDETLWLEADEWLLTQQRRRFEAQLRDADAAHREALFTRDEAIDKLQAELEMAQRHKRQVEAEKASVLQILADVDRVVDKTKVETMHVLKAEIARLEAKLLAQQQLYETEIEDLVAEHTATRQALEAKLETTLADAVLRMQWLKAVKCELSDHKVLNEHLLAGIAALEKRRAAEINDMQARIVAQLNRIHRLEMWNTSLKQCIEASNDLMLKYQRDLDAKIREHRADQRHLRREIWHQRVSVQLLLANAQHLVRFFLQGVHHLCGHANDALRESSVIPILVALCKSPQVATDLRALATASLGKVAWNQPKSQRYVGWQAKTLWHAWVQRLTKEAYAVLEETKCDDFDSFVDPASATMNVSADPREHEKYQSHLDRVEMLRETRRWPHAPTPDDRSINEANLLAIGDTDGALAILLALCGAGHPTAVRESALASIAILALHARNTHLMGRTPGFLPTLLALGQAADTPTVQLHALHSVANVAHNNATNQSALLRLDAVPILLRICAVQRDVDVLDVATAALASLSQRHAGVAAALLAGTPSGLFQLLQLAQAPYLSDAVEDNKMDCIQGNVAACLVHLVEADSSGFRALCTAAPSTYVTLCLELCGAPFTTVQLAAVTVVGHLAHDDGLRRWLGDHDAIETLLAFLPASPPGDANGNTDDDAVAVADLLQQVAWALVQLSWDRDNQTRLVLHAPKLFAYAHAGHPHRLRVSVLATMANILFYHPENREVVLREPGQRWIVLFEALCRAFAERPGDQFAAELAEHAVRALTGLSYDAPFAAACDHVAVCVRVLAAADANEPIVLHALQWLTNLTVLDIQKSNFAHCAGATEAIVALCGAANRHVRDKAQTVLELVGDTKRPWR</sequence>
<protein>
    <recommendedName>
        <fullName evidence="5">WW domain-containing protein</fullName>
    </recommendedName>
</protein>
<dbReference type="OrthoDB" id="167232at2759"/>
<dbReference type="GO" id="GO:0000146">
    <property type="term" value="F:microfilament motor activity"/>
    <property type="evidence" value="ECO:0007669"/>
    <property type="project" value="TreeGrafter"/>
</dbReference>
<feature type="coiled-coil region" evidence="1">
    <location>
        <begin position="806"/>
        <end position="873"/>
    </location>
</feature>
<keyword evidence="4" id="KW-1185">Reference proteome</keyword>
<feature type="region of interest" description="Disordered" evidence="2">
    <location>
        <begin position="248"/>
        <end position="287"/>
    </location>
</feature>
<reference evidence="3 4" key="1">
    <citation type="journal article" date="2014" name="Genome Biol. Evol.">
        <title>The secreted proteins of Achlya hypogyna and Thraustotheca clavata identify the ancestral oomycete secretome and reveal gene acquisitions by horizontal gene transfer.</title>
        <authorList>
            <person name="Misner I."/>
            <person name="Blouin N."/>
            <person name="Leonard G."/>
            <person name="Richards T.A."/>
            <person name="Lane C.E."/>
        </authorList>
    </citation>
    <scope>NUCLEOTIDE SEQUENCE [LARGE SCALE GENOMIC DNA]</scope>
    <source>
        <strain evidence="3 4">ATCC 48635</strain>
    </source>
</reference>
<dbReference type="InterPro" id="IPR016024">
    <property type="entry name" value="ARM-type_fold"/>
</dbReference>
<dbReference type="Gene3D" id="2.20.70.10">
    <property type="match status" value="1"/>
</dbReference>
<dbReference type="Gene3D" id="1.25.10.10">
    <property type="entry name" value="Leucine-rich Repeat Variant"/>
    <property type="match status" value="2"/>
</dbReference>
<evidence type="ECO:0000313" key="4">
    <source>
        <dbReference type="Proteomes" id="UP000243579"/>
    </source>
</evidence>
<dbReference type="PANTHER" id="PTHR45615">
    <property type="entry name" value="MYOSIN HEAVY CHAIN, NON-MUSCLE"/>
    <property type="match status" value="1"/>
</dbReference>
<dbReference type="Proteomes" id="UP000243579">
    <property type="component" value="Unassembled WGS sequence"/>
</dbReference>
<organism evidence="3 4">
    <name type="scientific">Achlya hypogyna</name>
    <name type="common">Oomycete</name>
    <name type="synonym">Protoachlya hypogyna</name>
    <dbReference type="NCBI Taxonomy" id="1202772"/>
    <lineage>
        <taxon>Eukaryota</taxon>
        <taxon>Sar</taxon>
        <taxon>Stramenopiles</taxon>
        <taxon>Oomycota</taxon>
        <taxon>Saprolegniomycetes</taxon>
        <taxon>Saprolegniales</taxon>
        <taxon>Achlyaceae</taxon>
        <taxon>Achlya</taxon>
    </lineage>
</organism>
<dbReference type="InterPro" id="IPR011989">
    <property type="entry name" value="ARM-like"/>
</dbReference>
<evidence type="ECO:0008006" key="5">
    <source>
        <dbReference type="Google" id="ProtNLM"/>
    </source>
</evidence>